<name>D4XLZ8_ACIHA</name>
<dbReference type="Proteomes" id="UP000003085">
    <property type="component" value="Unassembled WGS sequence"/>
</dbReference>
<dbReference type="RefSeq" id="WP_004637695.1">
    <property type="nucleotide sequence ID" value="NZ_GG770435.1"/>
</dbReference>
<evidence type="ECO:0000313" key="1">
    <source>
        <dbReference type="EMBL" id="EFF83733.1"/>
    </source>
</evidence>
<sequence>MSIQLTDVQLRKIKEFIEVLGNEKPNYAGMYQYIYDEIYRLPPKRSD</sequence>
<evidence type="ECO:0000313" key="2">
    <source>
        <dbReference type="Proteomes" id="UP000003085"/>
    </source>
</evidence>
<comment type="caution">
    <text evidence="1">The sequence shown here is derived from an EMBL/GenBank/DDBJ whole genome shotgun (WGS) entry which is preliminary data.</text>
</comment>
<organism evidence="1 2">
    <name type="scientific">Acinetobacter haemolyticus ATCC 19194</name>
    <dbReference type="NCBI Taxonomy" id="707232"/>
    <lineage>
        <taxon>Bacteria</taxon>
        <taxon>Pseudomonadati</taxon>
        <taxon>Pseudomonadota</taxon>
        <taxon>Gammaproteobacteria</taxon>
        <taxon>Moraxellales</taxon>
        <taxon>Moraxellaceae</taxon>
        <taxon>Acinetobacter</taxon>
    </lineage>
</organism>
<gene>
    <name evidence="1" type="ORF">HMP0015_0740</name>
</gene>
<dbReference type="AlphaFoldDB" id="D4XLZ8"/>
<protein>
    <submittedName>
        <fullName evidence="1">Uncharacterized protein</fullName>
    </submittedName>
</protein>
<proteinExistence type="predicted"/>
<reference evidence="2" key="1">
    <citation type="submission" date="2010-03" db="EMBL/GenBank/DDBJ databases">
        <title>Complete sequence of Mobiluncus curtisii ATCC 43063.</title>
        <authorList>
            <person name="Muzny D."/>
            <person name="Qin X."/>
            <person name="Deng J."/>
            <person name="Jiang H."/>
            <person name="Liu Y."/>
            <person name="Qu J."/>
            <person name="Song X.-Z."/>
            <person name="Zhang L."/>
            <person name="Thornton R."/>
            <person name="Coyle M."/>
            <person name="Francisco L."/>
            <person name="Jackson L."/>
            <person name="Javaid M."/>
            <person name="Korchina V."/>
            <person name="Kovar C."/>
            <person name="Mata R."/>
            <person name="Mathew T."/>
            <person name="Ngo R."/>
            <person name="Nguyen L."/>
            <person name="Nguyen N."/>
            <person name="Okwuonu G."/>
            <person name="Ongeri F."/>
            <person name="Pham C."/>
            <person name="Simmons D."/>
            <person name="Wilczek-Boney K."/>
            <person name="Hale W."/>
            <person name="Jakkamsetti A."/>
            <person name="Pham P."/>
            <person name="Ruth R."/>
            <person name="San Lucas F."/>
            <person name="Warren J."/>
            <person name="Zhang J."/>
            <person name="Zhao Z."/>
            <person name="Zhou C."/>
            <person name="Zhu D."/>
            <person name="Lee S."/>
            <person name="Bess C."/>
            <person name="Blankenburg K."/>
            <person name="Forbes L."/>
            <person name="Fu Q."/>
            <person name="Gubbala S."/>
            <person name="Hirani K."/>
            <person name="Jayaseelan J.C."/>
            <person name="Lara F."/>
            <person name="Munidasa M."/>
            <person name="Palculict T."/>
            <person name="Patil S."/>
            <person name="Pu L.-L."/>
            <person name="Saada N."/>
            <person name="Tang L."/>
            <person name="Weissenberger G."/>
            <person name="Zhu Y."/>
            <person name="Hemphill L."/>
            <person name="Shang Y."/>
            <person name="Youmans B."/>
            <person name="Ayvaz T."/>
            <person name="Ross M."/>
            <person name="Santibanez J."/>
            <person name="Aqrawi P."/>
            <person name="Gross S."/>
            <person name="Joshi V."/>
            <person name="Fowler G."/>
            <person name="Nazareth L."/>
            <person name="Reid J."/>
            <person name="Worley K."/>
            <person name="Petrosino J."/>
            <person name="Highlander S."/>
            <person name="Gibbs R."/>
            <person name="Gibbs R."/>
        </authorList>
    </citation>
    <scope>NUCLEOTIDE SEQUENCE [LARGE SCALE GENOMIC DNA]</scope>
    <source>
        <strain evidence="2">ATCC 19194</strain>
    </source>
</reference>
<accession>D4XLZ8</accession>
<dbReference type="EMBL" id="ADMT01000093">
    <property type="protein sequence ID" value="EFF83733.1"/>
    <property type="molecule type" value="Genomic_DNA"/>
</dbReference>
<dbReference type="HOGENOM" id="CLU_3163490_0_0_6"/>